<dbReference type="Gene3D" id="2.160.20.80">
    <property type="entry name" value="E3 ubiquitin-protein ligase SopA"/>
    <property type="match status" value="2"/>
</dbReference>
<evidence type="ECO:0000313" key="4">
    <source>
        <dbReference type="Proteomes" id="UP001597063"/>
    </source>
</evidence>
<dbReference type="InterPro" id="IPR051082">
    <property type="entry name" value="Pentapeptide-BTB/POZ_domain"/>
</dbReference>
<dbReference type="RefSeq" id="WP_378324440.1">
    <property type="nucleotide sequence ID" value="NZ_JBHTGP010000015.1"/>
</dbReference>
<keyword evidence="2" id="KW-1133">Transmembrane helix</keyword>
<dbReference type="EMBL" id="JBHTGP010000015">
    <property type="protein sequence ID" value="MFD0689017.1"/>
    <property type="molecule type" value="Genomic_DNA"/>
</dbReference>
<protein>
    <submittedName>
        <fullName evidence="3">Pentapeptide repeat-containing protein</fullName>
    </submittedName>
</protein>
<dbReference type="SUPFAM" id="SSF141571">
    <property type="entry name" value="Pentapeptide repeat-like"/>
    <property type="match status" value="1"/>
</dbReference>
<comment type="caution">
    <text evidence="3">The sequence shown here is derived from an EMBL/GenBank/DDBJ whole genome shotgun (WGS) entry which is preliminary data.</text>
</comment>
<gene>
    <name evidence="3" type="ORF">ACFQZM_31315</name>
</gene>
<name>A0ABW2XVL3_9ACTN</name>
<feature type="region of interest" description="Disordered" evidence="1">
    <location>
        <begin position="1"/>
        <end position="25"/>
    </location>
</feature>
<organism evidence="3 4">
    <name type="scientific">Actinomadura fibrosa</name>
    <dbReference type="NCBI Taxonomy" id="111802"/>
    <lineage>
        <taxon>Bacteria</taxon>
        <taxon>Bacillati</taxon>
        <taxon>Actinomycetota</taxon>
        <taxon>Actinomycetes</taxon>
        <taxon>Streptosporangiales</taxon>
        <taxon>Thermomonosporaceae</taxon>
        <taxon>Actinomadura</taxon>
    </lineage>
</organism>
<dbReference type="Pfam" id="PF00805">
    <property type="entry name" value="Pentapeptide"/>
    <property type="match status" value="3"/>
</dbReference>
<dbReference type="PANTHER" id="PTHR14136">
    <property type="entry name" value="BTB_POZ DOMAIN-CONTAINING PROTEIN KCTD9"/>
    <property type="match status" value="1"/>
</dbReference>
<sequence length="347" mass="37122">MPEPGDGASSEAAPRQRRWWGRRPAVPEPTAAELAALPARDRLELLGQGRQARHQTLNSIGIAFGVVFTAASLIATAFTVRTAQDDLRTSKEGQVTDRYTKAVEQLGSNKAEVRMGGIYALERLMDDSPRDRRTITEVLAAYVRTHAQDRPPTGSDKTRLAVDVESALTVMRRAPRLTGVVIDLRNVDFHGKNLITAKLTHVNLVGANLADANLVGTDLADANMGGANLTRVNLAAARLSNASMTYADLTEADLTGEKLAGQGIFAADLTHANLLGARLTRARLSGVRLSRADLVRADLTGADLRNADLSSANLFGANLAGADLRGAEGVSENAVRQIARTNNKTRF</sequence>
<dbReference type="InterPro" id="IPR001646">
    <property type="entry name" value="5peptide_repeat"/>
</dbReference>
<feature type="transmembrane region" description="Helical" evidence="2">
    <location>
        <begin position="60"/>
        <end position="80"/>
    </location>
</feature>
<dbReference type="Proteomes" id="UP001597063">
    <property type="component" value="Unassembled WGS sequence"/>
</dbReference>
<evidence type="ECO:0000313" key="3">
    <source>
        <dbReference type="EMBL" id="MFD0689017.1"/>
    </source>
</evidence>
<accession>A0ABW2XVL3</accession>
<evidence type="ECO:0000256" key="2">
    <source>
        <dbReference type="SAM" id="Phobius"/>
    </source>
</evidence>
<keyword evidence="4" id="KW-1185">Reference proteome</keyword>
<keyword evidence="2" id="KW-0472">Membrane</keyword>
<dbReference type="PANTHER" id="PTHR14136:SF17">
    <property type="entry name" value="BTB_POZ DOMAIN-CONTAINING PROTEIN KCTD9"/>
    <property type="match status" value="1"/>
</dbReference>
<proteinExistence type="predicted"/>
<evidence type="ECO:0000256" key="1">
    <source>
        <dbReference type="SAM" id="MobiDB-lite"/>
    </source>
</evidence>
<keyword evidence="2" id="KW-0812">Transmembrane</keyword>
<reference evidence="4" key="1">
    <citation type="journal article" date="2019" name="Int. J. Syst. Evol. Microbiol.">
        <title>The Global Catalogue of Microorganisms (GCM) 10K type strain sequencing project: providing services to taxonomists for standard genome sequencing and annotation.</title>
        <authorList>
            <consortium name="The Broad Institute Genomics Platform"/>
            <consortium name="The Broad Institute Genome Sequencing Center for Infectious Disease"/>
            <person name="Wu L."/>
            <person name="Ma J."/>
        </authorList>
    </citation>
    <scope>NUCLEOTIDE SEQUENCE [LARGE SCALE GENOMIC DNA]</scope>
    <source>
        <strain evidence="4">JCM 9371</strain>
    </source>
</reference>